<evidence type="ECO:0000313" key="1">
    <source>
        <dbReference type="EMBL" id="HIX02115.1"/>
    </source>
</evidence>
<organism evidence="1 2">
    <name type="scientific">Candidatus Ligilactobacillus excrementigallinarum</name>
    <dbReference type="NCBI Taxonomy" id="2838641"/>
    <lineage>
        <taxon>Bacteria</taxon>
        <taxon>Bacillati</taxon>
        <taxon>Bacillota</taxon>
        <taxon>Bacilli</taxon>
        <taxon>Lactobacillales</taxon>
        <taxon>Lactobacillaceae</taxon>
        <taxon>Ligilactobacillus</taxon>
    </lineage>
</organism>
<evidence type="ECO:0000313" key="2">
    <source>
        <dbReference type="Proteomes" id="UP000823963"/>
    </source>
</evidence>
<dbReference type="EMBL" id="DXFP01000048">
    <property type="protein sequence ID" value="HIX02115.1"/>
    <property type="molecule type" value="Genomic_DNA"/>
</dbReference>
<reference evidence="1" key="1">
    <citation type="journal article" date="2021" name="PeerJ">
        <title>Extensive microbial diversity within the chicken gut microbiome revealed by metagenomics and culture.</title>
        <authorList>
            <person name="Gilroy R."/>
            <person name="Ravi A."/>
            <person name="Getino M."/>
            <person name="Pursley I."/>
            <person name="Horton D.L."/>
            <person name="Alikhan N.F."/>
            <person name="Baker D."/>
            <person name="Gharbi K."/>
            <person name="Hall N."/>
            <person name="Watson M."/>
            <person name="Adriaenssens E.M."/>
            <person name="Foster-Nyarko E."/>
            <person name="Jarju S."/>
            <person name="Secka A."/>
            <person name="Antonio M."/>
            <person name="Oren A."/>
            <person name="Chaudhuri R.R."/>
            <person name="La Ragione R."/>
            <person name="Hildebrand F."/>
            <person name="Pallen M.J."/>
        </authorList>
    </citation>
    <scope>NUCLEOTIDE SEQUENCE</scope>
    <source>
        <strain evidence="1">6627</strain>
    </source>
</reference>
<comment type="caution">
    <text evidence="1">The sequence shown here is derived from an EMBL/GenBank/DDBJ whole genome shotgun (WGS) entry which is preliminary data.</text>
</comment>
<sequence length="75" mass="8408">MSNKLIWRPFSLGNEKYFNLHSTSSGIDKKNIVQNNGKKIAYVTRTDKNNGIDSFVSIQAKNYDKGNVISIGLDT</sequence>
<proteinExistence type="predicted"/>
<reference evidence="1" key="2">
    <citation type="submission" date="2021-04" db="EMBL/GenBank/DDBJ databases">
        <authorList>
            <person name="Gilroy R."/>
        </authorList>
    </citation>
    <scope>NUCLEOTIDE SEQUENCE</scope>
    <source>
        <strain evidence="1">6627</strain>
    </source>
</reference>
<name>A0A9D1UXB2_9LACO</name>
<gene>
    <name evidence="1" type="ORF">H9861_05105</name>
</gene>
<dbReference type="AlphaFoldDB" id="A0A9D1UXB2"/>
<dbReference type="Proteomes" id="UP000823963">
    <property type="component" value="Unassembled WGS sequence"/>
</dbReference>
<accession>A0A9D1UXB2</accession>
<protein>
    <submittedName>
        <fullName evidence="1">Uncharacterized protein</fullName>
    </submittedName>
</protein>